<dbReference type="CDD" id="cd00293">
    <property type="entry name" value="USP-like"/>
    <property type="match status" value="1"/>
</dbReference>
<dbReference type="InterPro" id="IPR014729">
    <property type="entry name" value="Rossmann-like_a/b/a_fold"/>
</dbReference>
<dbReference type="Gene3D" id="3.40.50.620">
    <property type="entry name" value="HUPs"/>
    <property type="match status" value="1"/>
</dbReference>
<dbReference type="InterPro" id="IPR006015">
    <property type="entry name" value="Universal_stress_UspA"/>
</dbReference>
<dbReference type="Proteomes" id="UP000011575">
    <property type="component" value="Unassembled WGS sequence"/>
</dbReference>
<dbReference type="AlphaFoldDB" id="M0PFG8"/>
<organism evidence="3 4">
    <name type="scientific">Halorubrum aidingense JCM 13560</name>
    <dbReference type="NCBI Taxonomy" id="1230454"/>
    <lineage>
        <taxon>Archaea</taxon>
        <taxon>Methanobacteriati</taxon>
        <taxon>Methanobacteriota</taxon>
        <taxon>Stenosarchaea group</taxon>
        <taxon>Halobacteria</taxon>
        <taxon>Halobacteriales</taxon>
        <taxon>Haloferacaceae</taxon>
        <taxon>Halorubrum</taxon>
    </lineage>
</organism>
<dbReference type="PATRIC" id="fig|1230454.4.peg.691"/>
<dbReference type="STRING" id="1230454.C461_03352"/>
<dbReference type="OrthoDB" id="271068at2157"/>
<accession>M0PFG8</accession>
<sequence>MALETILLAVGRSDEDRLDRLAETAADIAGSAGAIVALGHVFTEGEYAQATESLDFDPDSEVTPDVIARRYLTIRELSDAMEEAGVEYTEYGRLADGDDVGEAIVDLAGDVGADLIVIGGRRRSPAGKAIFGSTVQEVLLNAPCPVTFVREESDQN</sequence>
<dbReference type="InterPro" id="IPR006016">
    <property type="entry name" value="UspA"/>
</dbReference>
<keyword evidence="4" id="KW-1185">Reference proteome</keyword>
<dbReference type="PRINTS" id="PR01438">
    <property type="entry name" value="UNVRSLSTRESS"/>
</dbReference>
<dbReference type="RefSeq" id="WP_007998655.1">
    <property type="nucleotide sequence ID" value="NZ_AOJI01000017.1"/>
</dbReference>
<evidence type="ECO:0000259" key="2">
    <source>
        <dbReference type="Pfam" id="PF00582"/>
    </source>
</evidence>
<comment type="caution">
    <text evidence="3">The sequence shown here is derived from an EMBL/GenBank/DDBJ whole genome shotgun (WGS) entry which is preliminary data.</text>
</comment>
<evidence type="ECO:0000313" key="4">
    <source>
        <dbReference type="Proteomes" id="UP000011575"/>
    </source>
</evidence>
<proteinExistence type="inferred from homology"/>
<protein>
    <submittedName>
        <fullName evidence="3">UspA domain-containing protein</fullName>
    </submittedName>
</protein>
<evidence type="ECO:0000313" key="3">
    <source>
        <dbReference type="EMBL" id="EMA68633.1"/>
    </source>
</evidence>
<reference evidence="3 4" key="1">
    <citation type="journal article" date="2014" name="PLoS Genet.">
        <title>Phylogenetically driven sequencing of extremely halophilic archaea reveals strategies for static and dynamic osmo-response.</title>
        <authorList>
            <person name="Becker E.A."/>
            <person name="Seitzer P.M."/>
            <person name="Tritt A."/>
            <person name="Larsen D."/>
            <person name="Krusor M."/>
            <person name="Yao A.I."/>
            <person name="Wu D."/>
            <person name="Madern D."/>
            <person name="Eisen J.A."/>
            <person name="Darling A.E."/>
            <person name="Facciotti M.T."/>
        </authorList>
    </citation>
    <scope>NUCLEOTIDE SEQUENCE [LARGE SCALE GENOMIC DNA]</scope>
    <source>
        <strain evidence="3 4">JCM 13560</strain>
    </source>
</reference>
<feature type="domain" description="UspA" evidence="2">
    <location>
        <begin position="4"/>
        <end position="150"/>
    </location>
</feature>
<comment type="similarity">
    <text evidence="1">Belongs to the universal stress protein A family.</text>
</comment>
<dbReference type="PANTHER" id="PTHR46268:SF6">
    <property type="entry name" value="UNIVERSAL STRESS PROTEIN UP12"/>
    <property type="match status" value="1"/>
</dbReference>
<dbReference type="SUPFAM" id="SSF52402">
    <property type="entry name" value="Adenine nucleotide alpha hydrolases-like"/>
    <property type="match status" value="1"/>
</dbReference>
<evidence type="ECO:0000256" key="1">
    <source>
        <dbReference type="ARBA" id="ARBA00008791"/>
    </source>
</evidence>
<dbReference type="Pfam" id="PF00582">
    <property type="entry name" value="Usp"/>
    <property type="match status" value="1"/>
</dbReference>
<name>M0PFG8_9EURY</name>
<dbReference type="EMBL" id="AOJI01000017">
    <property type="protein sequence ID" value="EMA68633.1"/>
    <property type="molecule type" value="Genomic_DNA"/>
</dbReference>
<dbReference type="PANTHER" id="PTHR46268">
    <property type="entry name" value="STRESS RESPONSE PROTEIN NHAX"/>
    <property type="match status" value="1"/>
</dbReference>
<gene>
    <name evidence="3" type="ORF">C461_03352</name>
</gene>